<dbReference type="PANTHER" id="PTHR33308:SF9">
    <property type="entry name" value="PEPTIDOGLYCAN HYDROLASE FLGJ"/>
    <property type="match status" value="1"/>
</dbReference>
<gene>
    <name evidence="3" type="ORF">MUN53_11225</name>
</gene>
<protein>
    <submittedName>
        <fullName evidence="3">Glucosaminidase domain-containing protein</fullName>
    </submittedName>
</protein>
<dbReference type="Pfam" id="PF01832">
    <property type="entry name" value="Glucosaminidase"/>
    <property type="match status" value="1"/>
</dbReference>
<organism evidence="3 4">
    <name type="scientific">Parabacteroides faecalis</name>
    <dbReference type="NCBI Taxonomy" id="2924040"/>
    <lineage>
        <taxon>Bacteria</taxon>
        <taxon>Pseudomonadati</taxon>
        <taxon>Bacteroidota</taxon>
        <taxon>Bacteroidia</taxon>
        <taxon>Bacteroidales</taxon>
        <taxon>Tannerellaceae</taxon>
        <taxon>Parabacteroides</taxon>
    </lineage>
</organism>
<sequence length="165" mass="18570">MYYTDFIRQYKPLADKAGALYKLNPVIILAQAAIESGWGESTLATDYHNFFGLTAYGARNTLWNGASIELGKHSLKFRVYASPDDSFLDYARLIREVYPGAAEVSYDPAAFALAISYSRYISEVNGDNREEYRNLIVVISDKINKFLKKGPELFRESSSSNPLKS</sequence>
<feature type="domain" description="Mannosyl-glycoprotein endo-beta-N-acetylglucosamidase-like" evidence="2">
    <location>
        <begin position="3"/>
        <end position="133"/>
    </location>
</feature>
<keyword evidence="4" id="KW-1185">Reference proteome</keyword>
<dbReference type="RefSeq" id="WP_243325498.1">
    <property type="nucleotide sequence ID" value="NZ_JAKZMM010000027.1"/>
</dbReference>
<evidence type="ECO:0000313" key="4">
    <source>
        <dbReference type="Proteomes" id="UP001165444"/>
    </source>
</evidence>
<dbReference type="InterPro" id="IPR051056">
    <property type="entry name" value="Glycosyl_Hydrolase_73"/>
</dbReference>
<name>A0ABT0C2D5_9BACT</name>
<dbReference type="Proteomes" id="UP001165444">
    <property type="component" value="Unassembled WGS sequence"/>
</dbReference>
<reference evidence="3 4" key="1">
    <citation type="submission" date="2022-03" db="EMBL/GenBank/DDBJ databases">
        <title>Parabacteroides sp. nov. isolated from swine feces.</title>
        <authorList>
            <person name="Bak J.E."/>
        </authorList>
    </citation>
    <scope>NUCLEOTIDE SEQUENCE [LARGE SCALE GENOMIC DNA]</scope>
    <source>
        <strain evidence="3 4">AGMB00274</strain>
    </source>
</reference>
<evidence type="ECO:0000256" key="1">
    <source>
        <dbReference type="ARBA" id="ARBA00022801"/>
    </source>
</evidence>
<dbReference type="InterPro" id="IPR002901">
    <property type="entry name" value="MGlyc_endo_b_GlcNAc-like_dom"/>
</dbReference>
<dbReference type="Gene3D" id="1.10.530.10">
    <property type="match status" value="1"/>
</dbReference>
<dbReference type="EMBL" id="JAKZMM010000027">
    <property type="protein sequence ID" value="MCJ2381179.1"/>
    <property type="molecule type" value="Genomic_DNA"/>
</dbReference>
<dbReference type="PANTHER" id="PTHR33308">
    <property type="entry name" value="PEPTIDOGLYCAN HYDROLASE FLGJ"/>
    <property type="match status" value="1"/>
</dbReference>
<proteinExistence type="predicted"/>
<keyword evidence="1" id="KW-0378">Hydrolase</keyword>
<evidence type="ECO:0000259" key="2">
    <source>
        <dbReference type="SMART" id="SM00047"/>
    </source>
</evidence>
<comment type="caution">
    <text evidence="3">The sequence shown here is derived from an EMBL/GenBank/DDBJ whole genome shotgun (WGS) entry which is preliminary data.</text>
</comment>
<accession>A0ABT0C2D5</accession>
<dbReference type="SMART" id="SM00047">
    <property type="entry name" value="LYZ2"/>
    <property type="match status" value="1"/>
</dbReference>
<evidence type="ECO:0000313" key="3">
    <source>
        <dbReference type="EMBL" id="MCJ2381179.1"/>
    </source>
</evidence>